<accession>A0ABT3TLD4</accession>
<keyword evidence="3" id="KW-1185">Reference proteome</keyword>
<sequence length="82" mass="8950">MKVLVRNLDRATTEKELSELFQTFGSVQSCDLIIDKVSGESKGFGFIEMPKVGEAKSAMKALNNSTLGSNKIRVKKAEGKVD</sequence>
<organism evidence="2 3">
    <name type="scientific">Candidatus Litorirhabdus singularis</name>
    <dbReference type="NCBI Taxonomy" id="2518993"/>
    <lineage>
        <taxon>Bacteria</taxon>
        <taxon>Pseudomonadati</taxon>
        <taxon>Pseudomonadota</taxon>
        <taxon>Gammaproteobacteria</taxon>
        <taxon>Cellvibrionales</taxon>
        <taxon>Halieaceae</taxon>
        <taxon>Candidatus Litorirhabdus</taxon>
    </lineage>
</organism>
<dbReference type="Pfam" id="PF00076">
    <property type="entry name" value="RRM_1"/>
    <property type="match status" value="1"/>
</dbReference>
<dbReference type="Proteomes" id="UP001143362">
    <property type="component" value="Unassembled WGS sequence"/>
</dbReference>
<name>A0ABT3TLD4_9GAMM</name>
<dbReference type="InterPro" id="IPR035979">
    <property type="entry name" value="RBD_domain_sf"/>
</dbReference>
<evidence type="ECO:0000259" key="1">
    <source>
        <dbReference type="PROSITE" id="PS50102"/>
    </source>
</evidence>
<dbReference type="PANTHER" id="PTHR48034">
    <property type="entry name" value="TRANSFORMER-2 SEX-DETERMINING PROTEIN-RELATED"/>
    <property type="match status" value="1"/>
</dbReference>
<dbReference type="InterPro" id="IPR050441">
    <property type="entry name" value="RBM"/>
</dbReference>
<evidence type="ECO:0000313" key="2">
    <source>
        <dbReference type="EMBL" id="MCX2983141.1"/>
    </source>
</evidence>
<comment type="caution">
    <text evidence="2">The sequence shown here is derived from an EMBL/GenBank/DDBJ whole genome shotgun (WGS) entry which is preliminary data.</text>
</comment>
<dbReference type="SMART" id="SM00360">
    <property type="entry name" value="RRM"/>
    <property type="match status" value="1"/>
</dbReference>
<gene>
    <name evidence="2" type="ORF">EYC98_19950</name>
</gene>
<protein>
    <submittedName>
        <fullName evidence="2">RNA-binding protein</fullName>
    </submittedName>
</protein>
<feature type="domain" description="RRM" evidence="1">
    <location>
        <begin position="1"/>
        <end position="79"/>
    </location>
</feature>
<dbReference type="Gene3D" id="3.30.70.330">
    <property type="match status" value="1"/>
</dbReference>
<dbReference type="PROSITE" id="PS51257">
    <property type="entry name" value="PROKAR_LIPOPROTEIN"/>
    <property type="match status" value="1"/>
</dbReference>
<dbReference type="PROSITE" id="PS50102">
    <property type="entry name" value="RRM"/>
    <property type="match status" value="1"/>
</dbReference>
<evidence type="ECO:0000313" key="3">
    <source>
        <dbReference type="Proteomes" id="UP001143362"/>
    </source>
</evidence>
<reference evidence="2" key="1">
    <citation type="submission" date="2019-02" db="EMBL/GenBank/DDBJ databases">
        <authorList>
            <person name="Li S.-H."/>
        </authorList>
    </citation>
    <scope>NUCLEOTIDE SEQUENCE</scope>
    <source>
        <strain evidence="2">IMCC14734</strain>
    </source>
</reference>
<dbReference type="EMBL" id="SHNN01000005">
    <property type="protein sequence ID" value="MCX2983141.1"/>
    <property type="molecule type" value="Genomic_DNA"/>
</dbReference>
<dbReference type="SUPFAM" id="SSF54928">
    <property type="entry name" value="RNA-binding domain, RBD"/>
    <property type="match status" value="1"/>
</dbReference>
<dbReference type="InterPro" id="IPR012677">
    <property type="entry name" value="Nucleotide-bd_a/b_plait_sf"/>
</dbReference>
<dbReference type="RefSeq" id="WP_279247171.1">
    <property type="nucleotide sequence ID" value="NZ_SHNN01000005.1"/>
</dbReference>
<proteinExistence type="predicted"/>
<dbReference type="CDD" id="cd00590">
    <property type="entry name" value="RRM_SF"/>
    <property type="match status" value="1"/>
</dbReference>
<dbReference type="InterPro" id="IPR000504">
    <property type="entry name" value="RRM_dom"/>
</dbReference>